<sequence length="210" mass="22863">MGHSIRHFEFQSTTDDFGEHVSLPAARQRPAATARTTSSTGGPKIVGSPVFCVPPHPKLCPSHLSLLSSLTIEKSCSEGLMRSPVADRCQQTAKYAVESLKKQQQQQQKIFSLSRRRTLQGTPSDSSEESVNSSSLEGSLPFRQSEDQPTGTENEASHSRTDTLQDLLEDLDAGYALFWSGQIQAEQRDAGVAFAIRTDIGGVCPVCRRA</sequence>
<dbReference type="EMBL" id="UYSU01032381">
    <property type="protein sequence ID" value="VDL89325.1"/>
    <property type="molecule type" value="Genomic_DNA"/>
</dbReference>
<organism evidence="4">
    <name type="scientific">Schistocephalus solidus</name>
    <name type="common">Tapeworm</name>
    <dbReference type="NCBI Taxonomy" id="70667"/>
    <lineage>
        <taxon>Eukaryota</taxon>
        <taxon>Metazoa</taxon>
        <taxon>Spiralia</taxon>
        <taxon>Lophotrochozoa</taxon>
        <taxon>Platyhelminthes</taxon>
        <taxon>Cestoda</taxon>
        <taxon>Eucestoda</taxon>
        <taxon>Diphyllobothriidea</taxon>
        <taxon>Diphyllobothriidae</taxon>
        <taxon>Schistocephalus</taxon>
    </lineage>
</organism>
<keyword evidence="3" id="KW-1185">Reference proteome</keyword>
<feature type="compositionally biased region" description="Low complexity" evidence="1">
    <location>
        <begin position="129"/>
        <end position="139"/>
    </location>
</feature>
<dbReference type="AlphaFoldDB" id="A0A183SFE2"/>
<evidence type="ECO:0000313" key="4">
    <source>
        <dbReference type="WBParaSite" id="SSLN_0000304001-mRNA-1"/>
    </source>
</evidence>
<reference evidence="4" key="1">
    <citation type="submission" date="2016-06" db="UniProtKB">
        <authorList>
            <consortium name="WormBaseParasite"/>
        </authorList>
    </citation>
    <scope>IDENTIFICATION</scope>
</reference>
<feature type="compositionally biased region" description="Low complexity" evidence="1">
    <location>
        <begin position="25"/>
        <end position="43"/>
    </location>
</feature>
<gene>
    <name evidence="2" type="ORF">SSLN_LOCUS2940</name>
</gene>
<evidence type="ECO:0000256" key="1">
    <source>
        <dbReference type="SAM" id="MobiDB-lite"/>
    </source>
</evidence>
<dbReference type="WBParaSite" id="SSLN_0000304001-mRNA-1">
    <property type="protein sequence ID" value="SSLN_0000304001-mRNA-1"/>
    <property type="gene ID" value="SSLN_0000304001"/>
</dbReference>
<dbReference type="Proteomes" id="UP000275846">
    <property type="component" value="Unassembled WGS sequence"/>
</dbReference>
<evidence type="ECO:0000313" key="2">
    <source>
        <dbReference type="EMBL" id="VDL89325.1"/>
    </source>
</evidence>
<proteinExistence type="predicted"/>
<reference evidence="2 3" key="2">
    <citation type="submission" date="2018-11" db="EMBL/GenBank/DDBJ databases">
        <authorList>
            <consortium name="Pathogen Informatics"/>
        </authorList>
    </citation>
    <scope>NUCLEOTIDE SEQUENCE [LARGE SCALE GENOMIC DNA]</scope>
    <source>
        <strain evidence="2 3">NST_G2</strain>
    </source>
</reference>
<name>A0A183SFE2_SCHSO</name>
<protein>
    <submittedName>
        <fullName evidence="2 4">Uncharacterized protein</fullName>
    </submittedName>
</protein>
<accession>A0A183SFE2</accession>
<feature type="region of interest" description="Disordered" evidence="1">
    <location>
        <begin position="108"/>
        <end position="160"/>
    </location>
</feature>
<feature type="region of interest" description="Disordered" evidence="1">
    <location>
        <begin position="25"/>
        <end position="46"/>
    </location>
</feature>
<evidence type="ECO:0000313" key="3">
    <source>
        <dbReference type="Proteomes" id="UP000275846"/>
    </source>
</evidence>